<dbReference type="EMBL" id="JYDH01000002">
    <property type="protein sequence ID" value="KRY43134.1"/>
    <property type="molecule type" value="Genomic_DNA"/>
</dbReference>
<sequence length="224" mass="25719">MTVKLTHHVDNKSLKDLQKLEVMELSESHSSELTDEDLKRRKQLSIIFYVWHRKPLDSSYTTAVLELSVILAFIYVRAYDVTFRIFDFDVIIFSTSFIGFLSTVGNSVQHMSNLHAPQYGHIPVPKHEKPVGTAGLHFLKQNYLMVSCRFHNDKPAPLTKGSHCLSNTILLLVLRVSSYLLHTSADQYNQYARDILKQQQKEPEEVVCMLRCNERLGASQLLNV</sequence>
<proteinExistence type="predicted"/>
<dbReference type="AlphaFoldDB" id="A0A0V1C280"/>
<reference evidence="1 2" key="1">
    <citation type="submission" date="2015-01" db="EMBL/GenBank/DDBJ databases">
        <title>Evolution of Trichinella species and genotypes.</title>
        <authorList>
            <person name="Korhonen P.K."/>
            <person name="Edoardo P."/>
            <person name="Giuseppe L.R."/>
            <person name="Gasser R.B."/>
        </authorList>
    </citation>
    <scope>NUCLEOTIDE SEQUENCE [LARGE SCALE GENOMIC DNA]</scope>
    <source>
        <strain evidence="1">ISS3</strain>
    </source>
</reference>
<evidence type="ECO:0000313" key="1">
    <source>
        <dbReference type="EMBL" id="KRY43134.1"/>
    </source>
</evidence>
<dbReference type="InParanoid" id="A0A0V1C280"/>
<gene>
    <name evidence="1" type="ORF">T01_5145</name>
</gene>
<evidence type="ECO:0000313" key="2">
    <source>
        <dbReference type="Proteomes" id="UP000054776"/>
    </source>
</evidence>
<dbReference type="Proteomes" id="UP000054776">
    <property type="component" value="Unassembled WGS sequence"/>
</dbReference>
<comment type="caution">
    <text evidence="1">The sequence shown here is derived from an EMBL/GenBank/DDBJ whole genome shotgun (WGS) entry which is preliminary data.</text>
</comment>
<protein>
    <submittedName>
        <fullName evidence="1">Uncharacterized protein</fullName>
    </submittedName>
</protein>
<organism evidence="1 2">
    <name type="scientific">Trichinella spiralis</name>
    <name type="common">Trichina worm</name>
    <dbReference type="NCBI Taxonomy" id="6334"/>
    <lineage>
        <taxon>Eukaryota</taxon>
        <taxon>Metazoa</taxon>
        <taxon>Ecdysozoa</taxon>
        <taxon>Nematoda</taxon>
        <taxon>Enoplea</taxon>
        <taxon>Dorylaimia</taxon>
        <taxon>Trichinellida</taxon>
        <taxon>Trichinellidae</taxon>
        <taxon>Trichinella</taxon>
    </lineage>
</organism>
<name>A0A0V1C280_TRISP</name>
<dbReference type="OrthoDB" id="5930002at2759"/>
<keyword evidence="2" id="KW-1185">Reference proteome</keyword>
<accession>A0A0V1C280</accession>